<evidence type="ECO:0000313" key="3">
    <source>
        <dbReference type="Proteomes" id="UP001148018"/>
    </source>
</evidence>
<organism evidence="2 3">
    <name type="scientific">Muraenolepis orangiensis</name>
    <name type="common">Patagonian moray cod</name>
    <dbReference type="NCBI Taxonomy" id="630683"/>
    <lineage>
        <taxon>Eukaryota</taxon>
        <taxon>Metazoa</taxon>
        <taxon>Chordata</taxon>
        <taxon>Craniata</taxon>
        <taxon>Vertebrata</taxon>
        <taxon>Euteleostomi</taxon>
        <taxon>Actinopterygii</taxon>
        <taxon>Neopterygii</taxon>
        <taxon>Teleostei</taxon>
        <taxon>Neoteleostei</taxon>
        <taxon>Acanthomorphata</taxon>
        <taxon>Zeiogadaria</taxon>
        <taxon>Gadariae</taxon>
        <taxon>Gadiformes</taxon>
        <taxon>Muraenolepidoidei</taxon>
        <taxon>Muraenolepididae</taxon>
        <taxon>Muraenolepis</taxon>
    </lineage>
</organism>
<accession>A0A9Q0EVG5</accession>
<sequence>MCLGPQGVPRRAGTAPWLRLAPSDTGTDPSEAPQPSVTSLNAGERVLLLDGGVRSVGRRQTCPYPQPWCRQREASSGPNKGHARKVSEVGGAGGGGKGGWFEERGICEVSSPQGISLSARAQSKTCSGKKGPPQAPLQAPPQAPPQAFPQAPPQAPLQAPPQAPPQALPQALHKPLHKPLLKPRYKPLLKPLHKPLLKPRYKPLLKPLLKPLHKPLHKPLLKGPP</sequence>
<dbReference type="EMBL" id="JANIIK010000035">
    <property type="protein sequence ID" value="KAJ3613238.1"/>
    <property type="molecule type" value="Genomic_DNA"/>
</dbReference>
<name>A0A9Q0EVG5_9TELE</name>
<dbReference type="Proteomes" id="UP001148018">
    <property type="component" value="Unassembled WGS sequence"/>
</dbReference>
<reference evidence="2" key="1">
    <citation type="submission" date="2022-07" db="EMBL/GenBank/DDBJ databases">
        <title>Chromosome-level genome of Muraenolepis orangiensis.</title>
        <authorList>
            <person name="Kim J."/>
        </authorList>
    </citation>
    <scope>NUCLEOTIDE SEQUENCE</scope>
    <source>
        <strain evidence="2">KU_S4_2022</strain>
        <tissue evidence="2">Muscle</tissue>
    </source>
</reference>
<protein>
    <submittedName>
        <fullName evidence="2">Uncharacterized protein</fullName>
    </submittedName>
</protein>
<proteinExistence type="predicted"/>
<keyword evidence="3" id="KW-1185">Reference proteome</keyword>
<feature type="region of interest" description="Disordered" evidence="1">
    <location>
        <begin position="56"/>
        <end position="186"/>
    </location>
</feature>
<feature type="compositionally biased region" description="Basic residues" evidence="1">
    <location>
        <begin position="174"/>
        <end position="186"/>
    </location>
</feature>
<comment type="caution">
    <text evidence="2">The sequence shown here is derived from an EMBL/GenBank/DDBJ whole genome shotgun (WGS) entry which is preliminary data.</text>
</comment>
<gene>
    <name evidence="2" type="ORF">NHX12_019488</name>
</gene>
<evidence type="ECO:0000256" key="1">
    <source>
        <dbReference type="SAM" id="MobiDB-lite"/>
    </source>
</evidence>
<feature type="region of interest" description="Disordered" evidence="1">
    <location>
        <begin position="1"/>
        <end position="43"/>
    </location>
</feature>
<evidence type="ECO:0000313" key="2">
    <source>
        <dbReference type="EMBL" id="KAJ3613238.1"/>
    </source>
</evidence>
<dbReference type="AlphaFoldDB" id="A0A9Q0EVG5"/>
<feature type="compositionally biased region" description="Polar residues" evidence="1">
    <location>
        <begin position="110"/>
        <end position="126"/>
    </location>
</feature>
<feature type="compositionally biased region" description="Polar residues" evidence="1">
    <location>
        <begin position="24"/>
        <end position="41"/>
    </location>
</feature>
<feature type="compositionally biased region" description="Pro residues" evidence="1">
    <location>
        <begin position="133"/>
        <end position="167"/>
    </location>
</feature>
<feature type="compositionally biased region" description="Gly residues" evidence="1">
    <location>
        <begin position="90"/>
        <end position="99"/>
    </location>
</feature>